<dbReference type="Gene3D" id="3.40.50.12780">
    <property type="entry name" value="N-terminal domain of ligase-like"/>
    <property type="match status" value="2"/>
</dbReference>
<dbReference type="SUPFAM" id="SSF56801">
    <property type="entry name" value="Acetyl-CoA synthetase-like"/>
    <property type="match status" value="1"/>
</dbReference>
<evidence type="ECO:0000313" key="4">
    <source>
        <dbReference type="EMBL" id="PWD99969.1"/>
    </source>
</evidence>
<dbReference type="PANTHER" id="PTHR43272:SF33">
    <property type="entry name" value="AMP-BINDING DOMAIN-CONTAINING PROTEIN-RELATED"/>
    <property type="match status" value="1"/>
</dbReference>
<evidence type="ECO:0000259" key="3">
    <source>
        <dbReference type="Pfam" id="PF00501"/>
    </source>
</evidence>
<dbReference type="InterPro" id="IPR000873">
    <property type="entry name" value="AMP-dep_synth/lig_dom"/>
</dbReference>
<dbReference type="PANTHER" id="PTHR43272">
    <property type="entry name" value="LONG-CHAIN-FATTY-ACID--COA LIGASE"/>
    <property type="match status" value="1"/>
</dbReference>
<dbReference type="GO" id="GO:0004467">
    <property type="term" value="F:long-chain fatty acid-CoA ligase activity"/>
    <property type="evidence" value="ECO:0007669"/>
    <property type="project" value="TreeGrafter"/>
</dbReference>
<dbReference type="InterPro" id="IPR020845">
    <property type="entry name" value="AMP-binding_CS"/>
</dbReference>
<reference evidence="4 5" key="1">
    <citation type="submission" date="2018-05" db="EMBL/GenBank/DDBJ databases">
        <title>Marinilabilia rubrum sp. nov., isolated from saltern sediment.</title>
        <authorList>
            <person name="Zhang R."/>
        </authorList>
    </citation>
    <scope>NUCLEOTIDE SEQUENCE [LARGE SCALE GENOMIC DNA]</scope>
    <source>
        <strain evidence="4 5">WTE16</strain>
    </source>
</reference>
<accession>A0A2U2BA70</accession>
<proteinExistence type="predicted"/>
<keyword evidence="2" id="KW-0067">ATP-binding</keyword>
<keyword evidence="1" id="KW-0547">Nucleotide-binding</keyword>
<dbReference type="CDD" id="cd05907">
    <property type="entry name" value="VL_LC_FACS_like"/>
    <property type="match status" value="1"/>
</dbReference>
<protein>
    <submittedName>
        <fullName evidence="4">Long-chain fatty acid--CoA ligase</fullName>
    </submittedName>
</protein>
<keyword evidence="5" id="KW-1185">Reference proteome</keyword>
<dbReference type="Pfam" id="PF23562">
    <property type="entry name" value="AMP-binding_C_3"/>
    <property type="match status" value="1"/>
</dbReference>
<comment type="caution">
    <text evidence="4">The sequence shown here is derived from an EMBL/GenBank/DDBJ whole genome shotgun (WGS) entry which is preliminary data.</text>
</comment>
<evidence type="ECO:0000256" key="1">
    <source>
        <dbReference type="ARBA" id="ARBA00022741"/>
    </source>
</evidence>
<dbReference type="Pfam" id="PF00501">
    <property type="entry name" value="AMP-binding"/>
    <property type="match status" value="1"/>
</dbReference>
<dbReference type="PROSITE" id="PS00455">
    <property type="entry name" value="AMP_BINDING"/>
    <property type="match status" value="1"/>
</dbReference>
<dbReference type="Proteomes" id="UP000244956">
    <property type="component" value="Unassembled WGS sequence"/>
</dbReference>
<evidence type="ECO:0000313" key="5">
    <source>
        <dbReference type="Proteomes" id="UP000244956"/>
    </source>
</evidence>
<organism evidence="4 5">
    <name type="scientific">Marinilabilia rubra</name>
    <dbReference type="NCBI Taxonomy" id="2162893"/>
    <lineage>
        <taxon>Bacteria</taxon>
        <taxon>Pseudomonadati</taxon>
        <taxon>Bacteroidota</taxon>
        <taxon>Bacteroidia</taxon>
        <taxon>Marinilabiliales</taxon>
        <taxon>Marinilabiliaceae</taxon>
        <taxon>Marinilabilia</taxon>
    </lineage>
</organism>
<name>A0A2U2BA70_9BACT</name>
<feature type="domain" description="AMP-dependent synthetase/ligase" evidence="3">
    <location>
        <begin position="29"/>
        <end position="418"/>
    </location>
</feature>
<keyword evidence="4" id="KW-0436">Ligase</keyword>
<dbReference type="InterPro" id="IPR042099">
    <property type="entry name" value="ANL_N_sf"/>
</dbReference>
<sequence>MKIDRTFDLLENLRLNYQKSDILVAKREGHWVKFSSEDYIRNARNFAFGLLAMGFKKGDKIATVSNNRPEWNFVDMGMAMVGVVHVPVYPTIGDEEYKYILSHSDARMLIVSDLSAYKRLKPIAQKIGKLKHVFTFNFYENVPNWTEISEQGDNNKIKFRDKFEKVSSSIESDDLFTIIYTSGTTGMPKGVMLSHKNLLSNVRGVYDLYPLYDSDRILSFLPLCHVYERMVNYLFQWKGCSIYYAENLGTIAQNLSEIKASAFVTVPRVIERIYDKIVSKGEDLKGLKRLIFFWSLKLGEKYRTNGKHNFWYGLRLMAARKLVFSKWQKAFGGELRFVISGGAALQPRLSRLFFAAGIPLMEGYGMTETSPVIAANYLKEPDSLRIGSVGPVLKNIDVRIDGDGEILVKGPSVMQGYYKDTKTTAEVIDKNGWLHTGDIGTFEKEKFLKITDRKKEMFKTSSGKYIAPQSIENLFKESFFIEQVMVVGENEKFASALISPNFEYLHVWAHDHHIHFRDNQELVNHPKVQKLFQKEVDQYNKQLGKTEQIKRFRLVCEPWSSGSGELSPTLKLRRRVIYNKYAPLLREIYSYAPDEENRGSIKFNDI</sequence>
<evidence type="ECO:0000256" key="2">
    <source>
        <dbReference type="ARBA" id="ARBA00022840"/>
    </source>
</evidence>
<dbReference type="OrthoDB" id="9803968at2"/>
<gene>
    <name evidence="4" type="ORF">DDZ16_08465</name>
</gene>
<dbReference type="GO" id="GO:0005524">
    <property type="term" value="F:ATP binding"/>
    <property type="evidence" value="ECO:0007669"/>
    <property type="project" value="UniProtKB-KW"/>
</dbReference>
<dbReference type="AlphaFoldDB" id="A0A2U2BA70"/>
<dbReference type="RefSeq" id="WP_109264070.1">
    <property type="nucleotide sequence ID" value="NZ_QEWP01000005.1"/>
</dbReference>
<dbReference type="EMBL" id="QEWP01000005">
    <property type="protein sequence ID" value="PWD99969.1"/>
    <property type="molecule type" value="Genomic_DNA"/>
</dbReference>
<dbReference type="GO" id="GO:0016020">
    <property type="term" value="C:membrane"/>
    <property type="evidence" value="ECO:0007669"/>
    <property type="project" value="TreeGrafter"/>
</dbReference>